<gene>
    <name evidence="1" type="ORF">GCM10022254_57120</name>
</gene>
<dbReference type="Proteomes" id="UP001501710">
    <property type="component" value="Unassembled WGS sequence"/>
</dbReference>
<comment type="caution">
    <text evidence="1">The sequence shown here is derived from an EMBL/GenBank/DDBJ whole genome shotgun (WGS) entry which is preliminary data.</text>
</comment>
<evidence type="ECO:0000313" key="2">
    <source>
        <dbReference type="Proteomes" id="UP001501710"/>
    </source>
</evidence>
<accession>A0ABP8CGG3</accession>
<keyword evidence="2" id="KW-1185">Reference proteome</keyword>
<name>A0ABP8CGG3_9ACTN</name>
<dbReference type="EMBL" id="BAABAS010000020">
    <property type="protein sequence ID" value="GAA4238967.1"/>
    <property type="molecule type" value="Genomic_DNA"/>
</dbReference>
<organism evidence="1 2">
    <name type="scientific">Actinomadura meridiana</name>
    <dbReference type="NCBI Taxonomy" id="559626"/>
    <lineage>
        <taxon>Bacteria</taxon>
        <taxon>Bacillati</taxon>
        <taxon>Actinomycetota</taxon>
        <taxon>Actinomycetes</taxon>
        <taxon>Streptosporangiales</taxon>
        <taxon>Thermomonosporaceae</taxon>
        <taxon>Actinomadura</taxon>
    </lineage>
</organism>
<reference evidence="2" key="1">
    <citation type="journal article" date="2019" name="Int. J. Syst. Evol. Microbiol.">
        <title>The Global Catalogue of Microorganisms (GCM) 10K type strain sequencing project: providing services to taxonomists for standard genome sequencing and annotation.</title>
        <authorList>
            <consortium name="The Broad Institute Genomics Platform"/>
            <consortium name="The Broad Institute Genome Sequencing Center for Infectious Disease"/>
            <person name="Wu L."/>
            <person name="Ma J."/>
        </authorList>
    </citation>
    <scope>NUCLEOTIDE SEQUENCE [LARGE SCALE GENOMIC DNA]</scope>
    <source>
        <strain evidence="2">JCM 17440</strain>
    </source>
</reference>
<protein>
    <submittedName>
        <fullName evidence="1">Uncharacterized protein</fullName>
    </submittedName>
</protein>
<evidence type="ECO:0000313" key="1">
    <source>
        <dbReference type="EMBL" id="GAA4238967.1"/>
    </source>
</evidence>
<proteinExistence type="predicted"/>
<sequence length="58" mass="5931">MLREAAVPAKKYMTWVAAAFVAFYVIQQPDGAAQSVENAANGLASAAGSLATFVNAIG</sequence>